<reference evidence="3 4" key="1">
    <citation type="submission" date="2018-06" db="EMBL/GenBank/DDBJ databases">
        <title>Streptacidiphilus pinicola sp. nov., isolated from pine grove soil.</title>
        <authorList>
            <person name="Roh S.G."/>
            <person name="Park S."/>
            <person name="Kim M.-K."/>
            <person name="Yun B.-R."/>
            <person name="Park J."/>
            <person name="Kim M.J."/>
            <person name="Kim Y.S."/>
            <person name="Kim S.B."/>
        </authorList>
    </citation>
    <scope>NUCLEOTIDE SEQUENCE [LARGE SCALE GENOMIC DNA]</scope>
    <source>
        <strain evidence="3 4">MMS16-CNU450</strain>
    </source>
</reference>
<dbReference type="Proteomes" id="UP000248889">
    <property type="component" value="Unassembled WGS sequence"/>
</dbReference>
<evidence type="ECO:0000313" key="3">
    <source>
        <dbReference type="EMBL" id="RAG83596.1"/>
    </source>
</evidence>
<dbReference type="GO" id="GO:0015074">
    <property type="term" value="P:DNA integration"/>
    <property type="evidence" value="ECO:0007669"/>
    <property type="project" value="InterPro"/>
</dbReference>
<dbReference type="Pfam" id="PF00589">
    <property type="entry name" value="Phage_integrase"/>
    <property type="match status" value="1"/>
</dbReference>
<keyword evidence="4" id="KW-1185">Reference proteome</keyword>
<comment type="caution">
    <text evidence="3">The sequence shown here is derived from an EMBL/GenBank/DDBJ whole genome shotgun (WGS) entry which is preliminary data.</text>
</comment>
<dbReference type="GO" id="GO:0006310">
    <property type="term" value="P:DNA recombination"/>
    <property type="evidence" value="ECO:0007669"/>
    <property type="project" value="UniProtKB-KW"/>
</dbReference>
<feature type="domain" description="Tyr recombinase" evidence="2">
    <location>
        <begin position="264"/>
        <end position="489"/>
    </location>
</feature>
<protein>
    <submittedName>
        <fullName evidence="3">Site-specific integrase</fullName>
    </submittedName>
</protein>
<dbReference type="InterPro" id="IPR002104">
    <property type="entry name" value="Integrase_catalytic"/>
</dbReference>
<dbReference type="PROSITE" id="PS51898">
    <property type="entry name" value="TYR_RECOMBINASE"/>
    <property type="match status" value="1"/>
</dbReference>
<sequence>MIAYAYLVGGFTAFELLGRFQRPTLARRVFGEAAVEDAIGKVLTVLGDWGYQRGPDCLTSAVCQILLLNRSPRLEDLSSLALAAIRATPAMQGGQWASDLHGIHRALAALGHAEPPPRPRHGPGPTAIEGARGSWAEWVERWQATSTLTPGVRASYRSVLAKIGRWLAAEHPEVTAPEHWTRQTCASWVAAVDRMTVGDFSQWTAGMRSQGRIGKPLTPESKSGYLKVPRAFFRDLHEWEWIPRRFNPAHALRTPRSVRALMGPDPRVIANDIWAKLLWAGLNVESGDLPTADGRTYPAELIRAITLTWLFAGQRSDEIARLRVGCIRWQHDGLPIPGDSSEVLARDAICLLDVPTHKTGTAFTKPVDPLLGHAIEAWQAVRPDQPAILDPKTNERANFLFTFRARRVSKDYINGTIIPMLCRKAGVPTADVRGNITSHRARSTIASQLYNAKEPMTLFELQEWLGHRTPEATAHYAKITPNTLARAYNDAGYFARNVRTVEVLVDRDAVASGAAANGEPWQYYDLGHGWCTYTFFEQCQHRMACARCDFYTPKASSKGQLLEAKENLQKMLAAIPLTDDERAAVDDGQAALDQLLDRLTDVPTPAGPTPRQIGIPAQATLLPVIEINRKPAGQ</sequence>
<evidence type="ECO:0000259" key="2">
    <source>
        <dbReference type="PROSITE" id="PS51898"/>
    </source>
</evidence>
<organism evidence="3 4">
    <name type="scientific">Streptacidiphilus pinicola</name>
    <dbReference type="NCBI Taxonomy" id="2219663"/>
    <lineage>
        <taxon>Bacteria</taxon>
        <taxon>Bacillati</taxon>
        <taxon>Actinomycetota</taxon>
        <taxon>Actinomycetes</taxon>
        <taxon>Kitasatosporales</taxon>
        <taxon>Streptomycetaceae</taxon>
        <taxon>Streptacidiphilus</taxon>
    </lineage>
</organism>
<evidence type="ECO:0000313" key="4">
    <source>
        <dbReference type="Proteomes" id="UP000248889"/>
    </source>
</evidence>
<proteinExistence type="predicted"/>
<accession>A0A2X0J075</accession>
<dbReference type="GO" id="GO:0003677">
    <property type="term" value="F:DNA binding"/>
    <property type="evidence" value="ECO:0007669"/>
    <property type="project" value="InterPro"/>
</dbReference>
<evidence type="ECO:0000256" key="1">
    <source>
        <dbReference type="ARBA" id="ARBA00023172"/>
    </source>
</evidence>
<dbReference type="InterPro" id="IPR013762">
    <property type="entry name" value="Integrase-like_cat_sf"/>
</dbReference>
<dbReference type="EMBL" id="QKYN01000084">
    <property type="protein sequence ID" value="RAG83596.1"/>
    <property type="molecule type" value="Genomic_DNA"/>
</dbReference>
<dbReference type="AlphaFoldDB" id="A0A2X0J075"/>
<gene>
    <name evidence="3" type="ORF">DN069_21510</name>
</gene>
<dbReference type="Gene3D" id="1.10.443.10">
    <property type="entry name" value="Intergrase catalytic core"/>
    <property type="match status" value="1"/>
</dbReference>
<keyword evidence="1" id="KW-0233">DNA recombination</keyword>
<dbReference type="OrthoDB" id="101632at2"/>
<dbReference type="SUPFAM" id="SSF56349">
    <property type="entry name" value="DNA breaking-rejoining enzymes"/>
    <property type="match status" value="1"/>
</dbReference>
<dbReference type="InterPro" id="IPR011010">
    <property type="entry name" value="DNA_brk_join_enz"/>
</dbReference>
<name>A0A2X0J075_9ACTN</name>